<name>A0A1U7J2L8_9CYAN</name>
<accession>A0A1U7J2L8</accession>
<evidence type="ECO:0000313" key="1">
    <source>
        <dbReference type="EMBL" id="OKH46428.1"/>
    </source>
</evidence>
<dbReference type="OrthoDB" id="532259at2"/>
<keyword evidence="2" id="KW-1185">Reference proteome</keyword>
<gene>
    <name evidence="1" type="ORF">NIES30_17185</name>
</gene>
<dbReference type="EMBL" id="MRCG01000013">
    <property type="protein sequence ID" value="OKH46428.1"/>
    <property type="molecule type" value="Genomic_DNA"/>
</dbReference>
<reference evidence="1 2" key="1">
    <citation type="submission" date="2016-11" db="EMBL/GenBank/DDBJ databases">
        <title>Draft Genome Sequences of Nine Cyanobacterial Strains from Diverse Habitats.</title>
        <authorList>
            <person name="Zhu T."/>
            <person name="Hou S."/>
            <person name="Lu X."/>
            <person name="Hess W.R."/>
        </authorList>
    </citation>
    <scope>NUCLEOTIDE SEQUENCE [LARGE SCALE GENOMIC DNA]</scope>
    <source>
        <strain evidence="1 2">NIES-30</strain>
    </source>
</reference>
<dbReference type="STRING" id="549789.NIES30_17185"/>
<dbReference type="RefSeq" id="WP_073609654.1">
    <property type="nucleotide sequence ID" value="NZ_MRCG01000013.1"/>
</dbReference>
<protein>
    <submittedName>
        <fullName evidence="1">Uncharacterized protein</fullName>
    </submittedName>
</protein>
<evidence type="ECO:0000313" key="2">
    <source>
        <dbReference type="Proteomes" id="UP000185557"/>
    </source>
</evidence>
<comment type="caution">
    <text evidence="1">The sequence shown here is derived from an EMBL/GenBank/DDBJ whole genome shotgun (WGS) entry which is preliminary data.</text>
</comment>
<organism evidence="1 2">
    <name type="scientific">Phormidium tenue NIES-30</name>
    <dbReference type="NCBI Taxonomy" id="549789"/>
    <lineage>
        <taxon>Bacteria</taxon>
        <taxon>Bacillati</taxon>
        <taxon>Cyanobacteriota</taxon>
        <taxon>Cyanophyceae</taxon>
        <taxon>Oscillatoriophycideae</taxon>
        <taxon>Oscillatoriales</taxon>
        <taxon>Oscillatoriaceae</taxon>
        <taxon>Phormidium</taxon>
    </lineage>
</organism>
<proteinExistence type="predicted"/>
<dbReference type="AlphaFoldDB" id="A0A1U7J2L8"/>
<sequence length="77" mass="8504">MAPTFSIRRLVEKALHSGLLTPDIEQGINAELSRLGYLPIGDSEVLELLMYEMDEGRIRLVPGGGPRDEPQPQPVYG</sequence>
<dbReference type="Proteomes" id="UP000185557">
    <property type="component" value="Unassembled WGS sequence"/>
</dbReference>